<name>A0A0S4QE52_9ACTN</name>
<dbReference type="PANTHER" id="PTHR43214">
    <property type="entry name" value="TWO-COMPONENT RESPONSE REGULATOR"/>
    <property type="match status" value="1"/>
</dbReference>
<dbReference type="SMART" id="SM00421">
    <property type="entry name" value="HTH_LUXR"/>
    <property type="match status" value="1"/>
</dbReference>
<dbReference type="SMART" id="SM00448">
    <property type="entry name" value="REC"/>
    <property type="match status" value="1"/>
</dbReference>
<evidence type="ECO:0000256" key="1">
    <source>
        <dbReference type="ARBA" id="ARBA00022553"/>
    </source>
</evidence>
<dbReference type="InterPro" id="IPR036388">
    <property type="entry name" value="WH-like_DNA-bd_sf"/>
</dbReference>
<dbReference type="SUPFAM" id="SSF46894">
    <property type="entry name" value="C-terminal effector domain of the bipartite response regulators"/>
    <property type="match status" value="1"/>
</dbReference>
<dbReference type="PANTHER" id="PTHR43214:SF43">
    <property type="entry name" value="TWO-COMPONENT RESPONSE REGULATOR"/>
    <property type="match status" value="1"/>
</dbReference>
<feature type="modified residue" description="4-aspartylphosphate" evidence="3">
    <location>
        <position position="56"/>
    </location>
</feature>
<dbReference type="Pfam" id="PF00072">
    <property type="entry name" value="Response_reg"/>
    <property type="match status" value="1"/>
</dbReference>
<keyword evidence="1 3" id="KW-0597">Phosphoprotein</keyword>
<evidence type="ECO:0000313" key="6">
    <source>
        <dbReference type="Proteomes" id="UP000198802"/>
    </source>
</evidence>
<feature type="domain" description="Response regulatory" evidence="4">
    <location>
        <begin position="6"/>
        <end position="120"/>
    </location>
</feature>
<proteinExistence type="predicted"/>
<dbReference type="InterPro" id="IPR001789">
    <property type="entry name" value="Sig_transdc_resp-reg_receiver"/>
</dbReference>
<dbReference type="Gene3D" id="3.40.50.2300">
    <property type="match status" value="1"/>
</dbReference>
<reference evidence="6" key="1">
    <citation type="submission" date="2015-11" db="EMBL/GenBank/DDBJ databases">
        <authorList>
            <person name="Varghese N."/>
        </authorList>
    </citation>
    <scope>NUCLEOTIDE SEQUENCE [LARGE SCALE GENOMIC DNA]</scope>
    <source>
        <strain evidence="6">DSM 45899</strain>
    </source>
</reference>
<dbReference type="PROSITE" id="PS50110">
    <property type="entry name" value="RESPONSE_REGULATORY"/>
    <property type="match status" value="1"/>
</dbReference>
<dbReference type="InterPro" id="IPR039420">
    <property type="entry name" value="WalR-like"/>
</dbReference>
<gene>
    <name evidence="5" type="ORF">Ga0074812_101239</name>
</gene>
<keyword evidence="2 5" id="KW-0238">DNA-binding</keyword>
<dbReference type="RefSeq" id="WP_091270630.1">
    <property type="nucleotide sequence ID" value="NZ_FAOZ01000001.1"/>
</dbReference>
<dbReference type="SUPFAM" id="SSF52172">
    <property type="entry name" value="CheY-like"/>
    <property type="match status" value="1"/>
</dbReference>
<accession>A0A0S4QE52</accession>
<organism evidence="5 6">
    <name type="scientific">Parafrankia irregularis</name>
    <dbReference type="NCBI Taxonomy" id="795642"/>
    <lineage>
        <taxon>Bacteria</taxon>
        <taxon>Bacillati</taxon>
        <taxon>Actinomycetota</taxon>
        <taxon>Actinomycetes</taxon>
        <taxon>Frankiales</taxon>
        <taxon>Frankiaceae</taxon>
        <taxon>Parafrankia</taxon>
    </lineage>
</organism>
<protein>
    <submittedName>
        <fullName evidence="5">DNA-binding response regulator, NarL/FixJ family, contains REC and HTH domains</fullName>
    </submittedName>
</protein>
<sequence>MSTIIPVAAVDDHPIVLRGLADVLAGVEGLELVATATSIRALLAGTGRDAAVVLLDLDLGDGSQAPDNIRRLIQAGAAVIVFSALADPDGVRAAMRAGACGFVTKTDDVEELGTAIRAASEGNGWVSPQLAFMLLTDKAPDRPQLSPQELEALRLYATGMPLKTVARKMDVSPETAKQYIDRVRMKYRRAGRHADTKVDLYRLAVEDGHLDGT</sequence>
<dbReference type="InterPro" id="IPR016032">
    <property type="entry name" value="Sig_transdc_resp-reg_C-effctor"/>
</dbReference>
<dbReference type="InterPro" id="IPR058245">
    <property type="entry name" value="NreC/VraR/RcsB-like_REC"/>
</dbReference>
<dbReference type="EMBL" id="FAOZ01000001">
    <property type="protein sequence ID" value="CUU53741.1"/>
    <property type="molecule type" value="Genomic_DNA"/>
</dbReference>
<dbReference type="InterPro" id="IPR011006">
    <property type="entry name" value="CheY-like_superfamily"/>
</dbReference>
<dbReference type="Proteomes" id="UP000198802">
    <property type="component" value="Unassembled WGS sequence"/>
</dbReference>
<dbReference type="AlphaFoldDB" id="A0A0S4QE52"/>
<keyword evidence="6" id="KW-1185">Reference proteome</keyword>
<dbReference type="Pfam" id="PF00196">
    <property type="entry name" value="GerE"/>
    <property type="match status" value="1"/>
</dbReference>
<dbReference type="GO" id="GO:0006355">
    <property type="term" value="P:regulation of DNA-templated transcription"/>
    <property type="evidence" value="ECO:0007669"/>
    <property type="project" value="InterPro"/>
</dbReference>
<dbReference type="GO" id="GO:0000160">
    <property type="term" value="P:phosphorelay signal transduction system"/>
    <property type="evidence" value="ECO:0007669"/>
    <property type="project" value="InterPro"/>
</dbReference>
<dbReference type="GO" id="GO:0003677">
    <property type="term" value="F:DNA binding"/>
    <property type="evidence" value="ECO:0007669"/>
    <property type="project" value="UniProtKB-KW"/>
</dbReference>
<dbReference type="Gene3D" id="1.10.10.10">
    <property type="entry name" value="Winged helix-like DNA-binding domain superfamily/Winged helix DNA-binding domain"/>
    <property type="match status" value="1"/>
</dbReference>
<dbReference type="PRINTS" id="PR00038">
    <property type="entry name" value="HTHLUXR"/>
</dbReference>
<evidence type="ECO:0000313" key="5">
    <source>
        <dbReference type="EMBL" id="CUU53741.1"/>
    </source>
</evidence>
<evidence type="ECO:0000256" key="3">
    <source>
        <dbReference type="PROSITE-ProRule" id="PRU00169"/>
    </source>
</evidence>
<dbReference type="InterPro" id="IPR000792">
    <property type="entry name" value="Tscrpt_reg_LuxR_C"/>
</dbReference>
<evidence type="ECO:0000259" key="4">
    <source>
        <dbReference type="PROSITE" id="PS50110"/>
    </source>
</evidence>
<evidence type="ECO:0000256" key="2">
    <source>
        <dbReference type="ARBA" id="ARBA00023125"/>
    </source>
</evidence>
<dbReference type="CDD" id="cd17535">
    <property type="entry name" value="REC_NarL-like"/>
    <property type="match status" value="1"/>
</dbReference>